<dbReference type="AlphaFoldDB" id="A0A3P3VRD3"/>
<dbReference type="SUPFAM" id="SSF53927">
    <property type="entry name" value="Cytidine deaminase-like"/>
    <property type="match status" value="1"/>
</dbReference>
<dbReference type="InterPro" id="IPR002125">
    <property type="entry name" value="CMP_dCMP_dom"/>
</dbReference>
<evidence type="ECO:0000256" key="7">
    <source>
        <dbReference type="ARBA" id="ARBA00048045"/>
    </source>
</evidence>
<comment type="catalytic activity">
    <reaction evidence="7 8">
        <text>adenosine(34) in tRNA + H2O + H(+) = inosine(34) in tRNA + NH4(+)</text>
        <dbReference type="Rhea" id="RHEA:43168"/>
        <dbReference type="Rhea" id="RHEA-COMP:10373"/>
        <dbReference type="Rhea" id="RHEA-COMP:10374"/>
        <dbReference type="ChEBI" id="CHEBI:15377"/>
        <dbReference type="ChEBI" id="CHEBI:15378"/>
        <dbReference type="ChEBI" id="CHEBI:28938"/>
        <dbReference type="ChEBI" id="CHEBI:74411"/>
        <dbReference type="ChEBI" id="CHEBI:82852"/>
        <dbReference type="EC" id="3.5.4.33"/>
    </reaction>
</comment>
<evidence type="ECO:0000256" key="6">
    <source>
        <dbReference type="ARBA" id="ARBA00022833"/>
    </source>
</evidence>
<organism evidence="10 11">
    <name type="scientific">Aestuariirhabdus litorea</name>
    <dbReference type="NCBI Taxonomy" id="2528527"/>
    <lineage>
        <taxon>Bacteria</taxon>
        <taxon>Pseudomonadati</taxon>
        <taxon>Pseudomonadota</taxon>
        <taxon>Gammaproteobacteria</taxon>
        <taxon>Oceanospirillales</taxon>
        <taxon>Aestuariirhabdaceae</taxon>
        <taxon>Aestuariirhabdus</taxon>
    </lineage>
</organism>
<reference evidence="10 11" key="2">
    <citation type="submission" date="2018-12" db="EMBL/GenBank/DDBJ databases">
        <title>Simiduia agarivorans gen. nov., sp. nov., a marine, agarolytic bacterium isolated from shallow coastal water from Keelung, Taiwan.</title>
        <authorList>
            <person name="Shieh W.Y."/>
        </authorList>
    </citation>
    <scope>NUCLEOTIDE SEQUENCE [LARGE SCALE GENOMIC DNA]</scope>
    <source>
        <strain evidence="10 11">GTF-13</strain>
    </source>
</reference>
<comment type="function">
    <text evidence="8">Catalyzes the deamination of adenosine to inosine at the wobble position 34 of tRNA(Arg2).</text>
</comment>
<comment type="similarity">
    <text evidence="1">Belongs to the cytidine and deoxycytidylate deaminase family. ADAT2 subfamily.</text>
</comment>
<dbReference type="PANTHER" id="PTHR11079:SF202">
    <property type="entry name" value="TRNA-SPECIFIC ADENOSINE DEAMINASE"/>
    <property type="match status" value="1"/>
</dbReference>
<reference evidence="10 11" key="1">
    <citation type="submission" date="2018-08" db="EMBL/GenBank/DDBJ databases">
        <authorList>
            <person name="Khan S.A."/>
        </authorList>
    </citation>
    <scope>NUCLEOTIDE SEQUENCE [LARGE SCALE GENOMIC DNA]</scope>
    <source>
        <strain evidence="10 11">GTF-13</strain>
    </source>
</reference>
<dbReference type="Gene3D" id="3.40.140.10">
    <property type="entry name" value="Cytidine Deaminase, domain 2"/>
    <property type="match status" value="1"/>
</dbReference>
<evidence type="ECO:0000259" key="9">
    <source>
        <dbReference type="PROSITE" id="PS51747"/>
    </source>
</evidence>
<dbReference type="NCBIfam" id="NF008113">
    <property type="entry name" value="PRK10860.1"/>
    <property type="match status" value="1"/>
</dbReference>
<sequence length="173" mass="18877">METPPDQPEPTADAHWMGLALNEARHAAERDEVPVGAVVVRDGVVVGRGFNQPISSCNPVAHAEILALEEAARTLGNYRLLGCTLYVTLEPCTMCAGALVHSRIDRLVYGATEPKAGAVVSRARVLELETMNHRVEVSGGVRGEECSELISGFFRRRRAQKRAERERSRGDST</sequence>
<evidence type="ECO:0000256" key="2">
    <source>
        <dbReference type="ARBA" id="ARBA00011738"/>
    </source>
</evidence>
<evidence type="ECO:0000256" key="5">
    <source>
        <dbReference type="ARBA" id="ARBA00022801"/>
    </source>
</evidence>
<dbReference type="RefSeq" id="WP_125015721.1">
    <property type="nucleotide sequence ID" value="NZ_QWEZ01000001.1"/>
</dbReference>
<dbReference type="EMBL" id="QWEZ01000001">
    <property type="protein sequence ID" value="RRJ85295.1"/>
    <property type="molecule type" value="Genomic_DNA"/>
</dbReference>
<keyword evidence="6 8" id="KW-0862">Zinc</keyword>
<evidence type="ECO:0000313" key="10">
    <source>
        <dbReference type="EMBL" id="RRJ85295.1"/>
    </source>
</evidence>
<dbReference type="InterPro" id="IPR016193">
    <property type="entry name" value="Cytidine_deaminase-like"/>
</dbReference>
<dbReference type="InterPro" id="IPR058535">
    <property type="entry name" value="MafB19-deam"/>
</dbReference>
<dbReference type="InterPro" id="IPR028883">
    <property type="entry name" value="tRNA_aden_deaminase"/>
</dbReference>
<feature type="binding site" evidence="8">
    <location>
        <position position="95"/>
    </location>
    <ligand>
        <name>Zn(2+)</name>
        <dbReference type="ChEBI" id="CHEBI:29105"/>
        <note>catalytic</note>
    </ligand>
</feature>
<keyword evidence="3 8" id="KW-0819">tRNA processing</keyword>
<feature type="binding site" evidence="8">
    <location>
        <position position="92"/>
    </location>
    <ligand>
        <name>Zn(2+)</name>
        <dbReference type="ChEBI" id="CHEBI:29105"/>
        <note>catalytic</note>
    </ligand>
</feature>
<evidence type="ECO:0000256" key="1">
    <source>
        <dbReference type="ARBA" id="ARBA00010669"/>
    </source>
</evidence>
<dbReference type="Proteomes" id="UP000280792">
    <property type="component" value="Unassembled WGS sequence"/>
</dbReference>
<dbReference type="GO" id="GO:0008270">
    <property type="term" value="F:zinc ion binding"/>
    <property type="evidence" value="ECO:0007669"/>
    <property type="project" value="UniProtKB-UniRule"/>
</dbReference>
<comment type="caution">
    <text evidence="10">The sequence shown here is derived from an EMBL/GenBank/DDBJ whole genome shotgun (WGS) entry which is preliminary data.</text>
</comment>
<feature type="domain" description="CMP/dCMP-type deaminase" evidence="9">
    <location>
        <begin position="11"/>
        <end position="120"/>
    </location>
</feature>
<dbReference type="HAMAP" id="MF_00972">
    <property type="entry name" value="tRNA_aden_deaminase"/>
    <property type="match status" value="1"/>
</dbReference>
<dbReference type="CDD" id="cd01285">
    <property type="entry name" value="nucleoside_deaminase"/>
    <property type="match status" value="1"/>
</dbReference>
<gene>
    <name evidence="8 10" type="primary">tadA</name>
    <name evidence="10" type="ORF">D0544_09605</name>
</gene>
<evidence type="ECO:0000256" key="4">
    <source>
        <dbReference type="ARBA" id="ARBA00022723"/>
    </source>
</evidence>
<evidence type="ECO:0000313" key="11">
    <source>
        <dbReference type="Proteomes" id="UP000280792"/>
    </source>
</evidence>
<dbReference type="GO" id="GO:0052717">
    <property type="term" value="F:tRNA-specific adenosine-34 deaminase activity"/>
    <property type="evidence" value="ECO:0007669"/>
    <property type="project" value="UniProtKB-UniRule"/>
</dbReference>
<dbReference type="GO" id="GO:0002100">
    <property type="term" value="P:tRNA wobble adenosine to inosine editing"/>
    <property type="evidence" value="ECO:0007669"/>
    <property type="project" value="UniProtKB-UniRule"/>
</dbReference>
<protein>
    <recommendedName>
        <fullName evidence="8">tRNA-specific adenosine deaminase</fullName>
        <ecNumber evidence="8">3.5.4.33</ecNumber>
    </recommendedName>
</protein>
<dbReference type="PROSITE" id="PS00903">
    <property type="entry name" value="CYT_DCMP_DEAMINASES_1"/>
    <property type="match status" value="1"/>
</dbReference>
<dbReference type="InterPro" id="IPR016192">
    <property type="entry name" value="APOBEC/CMP_deaminase_Zn-bd"/>
</dbReference>
<evidence type="ECO:0000256" key="8">
    <source>
        <dbReference type="HAMAP-Rule" id="MF_00972"/>
    </source>
</evidence>
<accession>A0A3P3VRD3</accession>
<dbReference type="PANTHER" id="PTHR11079">
    <property type="entry name" value="CYTOSINE DEAMINASE FAMILY MEMBER"/>
    <property type="match status" value="1"/>
</dbReference>
<keyword evidence="11" id="KW-1185">Reference proteome</keyword>
<comment type="subunit">
    <text evidence="2 8">Homodimer.</text>
</comment>
<evidence type="ECO:0000256" key="3">
    <source>
        <dbReference type="ARBA" id="ARBA00022694"/>
    </source>
</evidence>
<dbReference type="Pfam" id="PF14437">
    <property type="entry name" value="MafB19-deam"/>
    <property type="match status" value="1"/>
</dbReference>
<keyword evidence="5 8" id="KW-0378">Hydrolase</keyword>
<keyword evidence="4 8" id="KW-0479">Metal-binding</keyword>
<dbReference type="FunFam" id="3.40.140.10:FF:000005">
    <property type="entry name" value="tRNA-specific adenosine deaminase"/>
    <property type="match status" value="1"/>
</dbReference>
<feature type="active site" description="Proton donor" evidence="8">
    <location>
        <position position="64"/>
    </location>
</feature>
<dbReference type="EC" id="3.5.4.33" evidence="8"/>
<name>A0A3P3VRD3_9GAMM</name>
<dbReference type="PROSITE" id="PS51747">
    <property type="entry name" value="CYT_DCMP_DEAMINASES_2"/>
    <property type="match status" value="1"/>
</dbReference>
<proteinExistence type="inferred from homology"/>
<feature type="binding site" evidence="8">
    <location>
        <position position="62"/>
    </location>
    <ligand>
        <name>Zn(2+)</name>
        <dbReference type="ChEBI" id="CHEBI:29105"/>
        <note>catalytic</note>
    </ligand>
</feature>
<comment type="cofactor">
    <cofactor evidence="8">
        <name>Zn(2+)</name>
        <dbReference type="ChEBI" id="CHEBI:29105"/>
    </cofactor>
    <text evidence="8">Binds 1 zinc ion per subunit.</text>
</comment>